<evidence type="ECO:0000313" key="1">
    <source>
        <dbReference type="EMBL" id="KAH7840811.1"/>
    </source>
</evidence>
<dbReference type="EMBL" id="CM037160">
    <property type="protein sequence ID" value="KAH7840811.1"/>
    <property type="molecule type" value="Genomic_DNA"/>
</dbReference>
<proteinExistence type="predicted"/>
<organism evidence="1 2">
    <name type="scientific">Vaccinium darrowii</name>
    <dbReference type="NCBI Taxonomy" id="229202"/>
    <lineage>
        <taxon>Eukaryota</taxon>
        <taxon>Viridiplantae</taxon>
        <taxon>Streptophyta</taxon>
        <taxon>Embryophyta</taxon>
        <taxon>Tracheophyta</taxon>
        <taxon>Spermatophyta</taxon>
        <taxon>Magnoliopsida</taxon>
        <taxon>eudicotyledons</taxon>
        <taxon>Gunneridae</taxon>
        <taxon>Pentapetalae</taxon>
        <taxon>asterids</taxon>
        <taxon>Ericales</taxon>
        <taxon>Ericaceae</taxon>
        <taxon>Vaccinioideae</taxon>
        <taxon>Vaccinieae</taxon>
        <taxon>Vaccinium</taxon>
    </lineage>
</organism>
<comment type="caution">
    <text evidence="1">The sequence shown here is derived from an EMBL/GenBank/DDBJ whole genome shotgun (WGS) entry which is preliminary data.</text>
</comment>
<name>A0ACB7XKB7_9ERIC</name>
<gene>
    <name evidence="1" type="ORF">Vadar_021927</name>
</gene>
<sequence>MRVSYLLPTIFIYTLISSSPLIANQSYTPTNTTILDVEGQELQSTTRYYIFPVETPNRGGGLGLSSKDGTCPHNVMQETLESSNGLPLRLLTIDNKSGSINLSTDVNIAFMAATTCVQSAVWRVGGISDSEVSGRRYVTSGGVVGQPGLDTMRSWFKVEKNGNGNGYKIVYCPSFCSSCRIACGNVGVLVENGKRWLGLTADPLLVIFKKA</sequence>
<dbReference type="Proteomes" id="UP000828048">
    <property type="component" value="Chromosome 10"/>
</dbReference>
<keyword evidence="2" id="KW-1185">Reference proteome</keyword>
<evidence type="ECO:0000313" key="2">
    <source>
        <dbReference type="Proteomes" id="UP000828048"/>
    </source>
</evidence>
<reference evidence="1 2" key="1">
    <citation type="journal article" date="2021" name="Hortic Res">
        <title>High-quality reference genome and annotation aids understanding of berry development for evergreen blueberry (Vaccinium darrowii).</title>
        <authorList>
            <person name="Yu J."/>
            <person name="Hulse-Kemp A.M."/>
            <person name="Babiker E."/>
            <person name="Staton M."/>
        </authorList>
    </citation>
    <scope>NUCLEOTIDE SEQUENCE [LARGE SCALE GENOMIC DNA]</scope>
    <source>
        <strain evidence="2">cv. NJ 8807/NJ 8810</strain>
        <tissue evidence="1">Young leaf</tissue>
    </source>
</reference>
<protein>
    <submittedName>
        <fullName evidence="1">Uncharacterized protein</fullName>
    </submittedName>
</protein>
<accession>A0ACB7XKB7</accession>